<name>A0AA36BP15_OCTVU</name>
<protein>
    <submittedName>
        <fullName evidence="4">Receptor-type tyrosine-protein phosphatase F-like</fullName>
    </submittedName>
</protein>
<keyword evidence="2" id="KW-0472">Membrane</keyword>
<organism evidence="4 5">
    <name type="scientific">Octopus vulgaris</name>
    <name type="common">Common octopus</name>
    <dbReference type="NCBI Taxonomy" id="6645"/>
    <lineage>
        <taxon>Eukaryota</taxon>
        <taxon>Metazoa</taxon>
        <taxon>Spiralia</taxon>
        <taxon>Lophotrochozoa</taxon>
        <taxon>Mollusca</taxon>
        <taxon>Cephalopoda</taxon>
        <taxon>Coleoidea</taxon>
        <taxon>Octopodiformes</taxon>
        <taxon>Octopoda</taxon>
        <taxon>Incirrata</taxon>
        <taxon>Octopodidae</taxon>
        <taxon>Octopus</taxon>
    </lineage>
</organism>
<dbReference type="SUPFAM" id="SSF49265">
    <property type="entry name" value="Fibronectin type III"/>
    <property type="match status" value="2"/>
</dbReference>
<dbReference type="InterPro" id="IPR036116">
    <property type="entry name" value="FN3_sf"/>
</dbReference>
<dbReference type="AlphaFoldDB" id="A0AA36BP15"/>
<feature type="compositionally biased region" description="Basic and acidic residues" evidence="1">
    <location>
        <begin position="803"/>
        <end position="815"/>
    </location>
</feature>
<feature type="compositionally biased region" description="Basic and acidic residues" evidence="1">
    <location>
        <begin position="772"/>
        <end position="789"/>
    </location>
</feature>
<evidence type="ECO:0000313" key="4">
    <source>
        <dbReference type="EMBL" id="CAI9736976.1"/>
    </source>
</evidence>
<dbReference type="PROSITE" id="PS50853">
    <property type="entry name" value="FN3"/>
    <property type="match status" value="1"/>
</dbReference>
<evidence type="ECO:0000256" key="2">
    <source>
        <dbReference type="SAM" id="Phobius"/>
    </source>
</evidence>
<dbReference type="Gene3D" id="2.60.40.10">
    <property type="entry name" value="Immunoglobulins"/>
    <property type="match status" value="2"/>
</dbReference>
<feature type="region of interest" description="Disordered" evidence="1">
    <location>
        <begin position="893"/>
        <end position="933"/>
    </location>
</feature>
<proteinExistence type="predicted"/>
<dbReference type="InterPro" id="IPR013783">
    <property type="entry name" value="Ig-like_fold"/>
</dbReference>
<sequence>MKFTMVEYAMVEFTYGGIFRGGIYHGEIYQAPFNSGLCFVFRNHNIKMERTYLQLFRVFCIMVSVSGFIFGNNNVKIEAPQFAVVGEYANIICISSKAKDLKMKINQKVVNATKVNATTISFRLHSDKEQVFRVECALLSMREIKFGYKPDFNYSLERNIDRNILLFITFAIEDSYQYHRVECQHSKNKKVWSNCSEEIYNKTSYMYLTENWLYFKINITSTNNYGNVTKIETKLKENIPIRFPQLSNISFTSLPSVDPFQQYGEIKLTYSNIGMNAYKLLYELKYWSEFDDPQYGKQTLLNRSNTFILEKLLPYTMYDVAARVKEENNGLWNPPLTTKFMTATAPANPPRTTNGSYYLWNCTETGLGKCIIVYWEKIPLKLVNGKLKGYCVQIIDENNLSDHCQDTEHLIRNSLFKEFKDLPSNKALTFAITTVNNDKRKPQATIMQVGEKVPKGPKAVYVIQKEENLYNVSWLLYPDQLNNNVTIFFCRKNDVSTPHMYCMDNVKWELATNESYLLVNNSMKPLDFAAYISTKEGMSPLTKAECVFKPGKPKKPKQPEILPSRNKITVLWPEFTCESLNGIPVDYEILYNKGPKCDNGSKKQFKPMGIKPPESSSDIQSLNPETKYSVCIRVVTGKYTSLMSDPLTIETLSDENNTPAIVGGIFGTLIGIVLIAVFIYCIMNGVSKMNVGSYGTCNSTYNHEYATIESKDTKEHQNKANGISNLKSYMKVGLDSNSTGILENDCDTSANTTTSLVSSESIPSYSADKEHNNLEEHHEVQDKSVRDVNSENPGNFNEIPENSEMKNPENSEMKNPENLSENVGIKYMFAVEQEAGNNLTKDHAGVTPENIELNMVGCPGYVIVGDHCQSPETTPSNSNEMFLPGKDSNSLGYSTSNDMPTTNTSDPIFSMLPQTPNESFEEESKDSKSYNNPGYVTAEYTKAVEDSENTVIPEYVSDDNSFPVQQTPADIPQEQNIPTKILNSIEDSKTNCSLDYVLVENLNPSHQILTI</sequence>
<dbReference type="InterPro" id="IPR003961">
    <property type="entry name" value="FN3_dom"/>
</dbReference>
<feature type="region of interest" description="Disordered" evidence="1">
    <location>
        <begin position="772"/>
        <end position="816"/>
    </location>
</feature>
<feature type="compositionally biased region" description="Polar residues" evidence="1">
    <location>
        <begin position="893"/>
        <end position="917"/>
    </location>
</feature>
<keyword evidence="5" id="KW-1185">Reference proteome</keyword>
<keyword evidence="2" id="KW-1133">Transmembrane helix</keyword>
<evidence type="ECO:0000256" key="1">
    <source>
        <dbReference type="SAM" id="MobiDB-lite"/>
    </source>
</evidence>
<accession>A0AA36BP15</accession>
<reference evidence="4" key="1">
    <citation type="submission" date="2023-08" db="EMBL/GenBank/DDBJ databases">
        <authorList>
            <person name="Alioto T."/>
            <person name="Alioto T."/>
            <person name="Gomez Garrido J."/>
        </authorList>
    </citation>
    <scope>NUCLEOTIDE SEQUENCE</scope>
</reference>
<feature type="transmembrane region" description="Helical" evidence="2">
    <location>
        <begin position="660"/>
        <end position="683"/>
    </location>
</feature>
<feature type="domain" description="Fibronectin type-III" evidence="3">
    <location>
        <begin position="552"/>
        <end position="654"/>
    </location>
</feature>
<dbReference type="EMBL" id="OX597832">
    <property type="protein sequence ID" value="CAI9736976.1"/>
    <property type="molecule type" value="Genomic_DNA"/>
</dbReference>
<dbReference type="Proteomes" id="UP001162480">
    <property type="component" value="Chromosome 19"/>
</dbReference>
<evidence type="ECO:0000259" key="3">
    <source>
        <dbReference type="PROSITE" id="PS50853"/>
    </source>
</evidence>
<keyword evidence="2" id="KW-0812">Transmembrane</keyword>
<evidence type="ECO:0000313" key="5">
    <source>
        <dbReference type="Proteomes" id="UP001162480"/>
    </source>
</evidence>
<gene>
    <name evidence="4" type="ORF">OCTVUL_1B009660</name>
</gene>